<dbReference type="Proteomes" id="UP000297245">
    <property type="component" value="Unassembled WGS sequence"/>
</dbReference>
<gene>
    <name evidence="3" type="ORF">K435DRAFT_804660</name>
</gene>
<evidence type="ECO:0008006" key="5">
    <source>
        <dbReference type="Google" id="ProtNLM"/>
    </source>
</evidence>
<feature type="compositionally biased region" description="Polar residues" evidence="1">
    <location>
        <begin position="128"/>
        <end position="142"/>
    </location>
</feature>
<feature type="compositionally biased region" description="Low complexity" evidence="1">
    <location>
        <begin position="414"/>
        <end position="424"/>
    </location>
</feature>
<evidence type="ECO:0000313" key="4">
    <source>
        <dbReference type="Proteomes" id="UP000297245"/>
    </source>
</evidence>
<keyword evidence="2" id="KW-0812">Transmembrane</keyword>
<keyword evidence="4" id="KW-1185">Reference proteome</keyword>
<sequence>MYYTLEPVDTCEGSYLWAKIGILGFMVIVLPLFTPREYVPVDLRICLKYHITHGSCNFAPPKDLELVQALLERKRKDRAATLAAAGGSSSNANSSTPGSIGNSGGNGFPMSATLGNNGSLNEDDFNGGTASASGSGWNSPATLSSPFLGSGSRSGPSSRVATAPSSPSSASMTNTNNDNPTHGTNAHSSFGGGADGMNGLSGMAGMADLELSEQELVALSLEAGRKLKPFACGVGDCPRRYKNMNGLRYHYTHSGEHGAVGLAMLASSVHECLQNNHHSNKSHSHHHRERDKDKEGGSGGNGTCHGEREGGRKMRSVGSKPTSRAESRSRTGTPALPPLPPSLPPSTSTLPITATATSPLAPGVMTGESMEGKTGPLQAPSFAAAQITEMHQIHAATGGESGSSSTETPRDVSPTANATTITTPIQAQFFPAQGYPQRYMEHQRAQYVAQVQQQQQQASVG</sequence>
<evidence type="ECO:0000313" key="3">
    <source>
        <dbReference type="EMBL" id="THU87013.1"/>
    </source>
</evidence>
<organism evidence="3 4">
    <name type="scientific">Dendrothele bispora (strain CBS 962.96)</name>
    <dbReference type="NCBI Taxonomy" id="1314807"/>
    <lineage>
        <taxon>Eukaryota</taxon>
        <taxon>Fungi</taxon>
        <taxon>Dikarya</taxon>
        <taxon>Basidiomycota</taxon>
        <taxon>Agaricomycotina</taxon>
        <taxon>Agaricomycetes</taxon>
        <taxon>Agaricomycetidae</taxon>
        <taxon>Agaricales</taxon>
        <taxon>Agaricales incertae sedis</taxon>
        <taxon>Dendrothele</taxon>
    </lineage>
</organism>
<feature type="compositionally biased region" description="Pro residues" evidence="1">
    <location>
        <begin position="335"/>
        <end position="344"/>
    </location>
</feature>
<dbReference type="AlphaFoldDB" id="A0A4S8LEB9"/>
<feature type="compositionally biased region" description="Polar residues" evidence="1">
    <location>
        <begin position="178"/>
        <end position="188"/>
    </location>
</feature>
<name>A0A4S8LEB9_DENBC</name>
<dbReference type="EMBL" id="ML179468">
    <property type="protein sequence ID" value="THU87013.1"/>
    <property type="molecule type" value="Genomic_DNA"/>
</dbReference>
<reference evidence="3 4" key="1">
    <citation type="journal article" date="2019" name="Nat. Ecol. Evol.">
        <title>Megaphylogeny resolves global patterns of mushroom evolution.</title>
        <authorList>
            <person name="Varga T."/>
            <person name="Krizsan K."/>
            <person name="Foldi C."/>
            <person name="Dima B."/>
            <person name="Sanchez-Garcia M."/>
            <person name="Sanchez-Ramirez S."/>
            <person name="Szollosi G.J."/>
            <person name="Szarkandi J.G."/>
            <person name="Papp V."/>
            <person name="Albert L."/>
            <person name="Andreopoulos W."/>
            <person name="Angelini C."/>
            <person name="Antonin V."/>
            <person name="Barry K.W."/>
            <person name="Bougher N.L."/>
            <person name="Buchanan P."/>
            <person name="Buyck B."/>
            <person name="Bense V."/>
            <person name="Catcheside P."/>
            <person name="Chovatia M."/>
            <person name="Cooper J."/>
            <person name="Damon W."/>
            <person name="Desjardin D."/>
            <person name="Finy P."/>
            <person name="Geml J."/>
            <person name="Haridas S."/>
            <person name="Hughes K."/>
            <person name="Justo A."/>
            <person name="Karasinski D."/>
            <person name="Kautmanova I."/>
            <person name="Kiss B."/>
            <person name="Kocsube S."/>
            <person name="Kotiranta H."/>
            <person name="LaButti K.M."/>
            <person name="Lechner B.E."/>
            <person name="Liimatainen K."/>
            <person name="Lipzen A."/>
            <person name="Lukacs Z."/>
            <person name="Mihaltcheva S."/>
            <person name="Morgado L.N."/>
            <person name="Niskanen T."/>
            <person name="Noordeloos M.E."/>
            <person name="Ohm R.A."/>
            <person name="Ortiz-Santana B."/>
            <person name="Ovrebo C."/>
            <person name="Racz N."/>
            <person name="Riley R."/>
            <person name="Savchenko A."/>
            <person name="Shiryaev A."/>
            <person name="Soop K."/>
            <person name="Spirin V."/>
            <person name="Szebenyi C."/>
            <person name="Tomsovsky M."/>
            <person name="Tulloss R.E."/>
            <person name="Uehling J."/>
            <person name="Grigoriev I.V."/>
            <person name="Vagvolgyi C."/>
            <person name="Papp T."/>
            <person name="Martin F.M."/>
            <person name="Miettinen O."/>
            <person name="Hibbett D.S."/>
            <person name="Nagy L.G."/>
        </authorList>
    </citation>
    <scope>NUCLEOTIDE SEQUENCE [LARGE SCALE GENOMIC DNA]</scope>
    <source>
        <strain evidence="3 4">CBS 962.96</strain>
    </source>
</reference>
<feature type="compositionally biased region" description="Low complexity" evidence="1">
    <location>
        <begin position="345"/>
        <end position="362"/>
    </location>
</feature>
<feature type="region of interest" description="Disordered" evidence="1">
    <location>
        <begin position="81"/>
        <end position="194"/>
    </location>
</feature>
<feature type="transmembrane region" description="Helical" evidence="2">
    <location>
        <begin position="15"/>
        <end position="34"/>
    </location>
</feature>
<feature type="compositionally biased region" description="Low complexity" evidence="1">
    <location>
        <begin position="81"/>
        <end position="99"/>
    </location>
</feature>
<feature type="region of interest" description="Disordered" evidence="1">
    <location>
        <begin position="396"/>
        <end position="424"/>
    </location>
</feature>
<feature type="region of interest" description="Disordered" evidence="1">
    <location>
        <begin position="276"/>
        <end position="377"/>
    </location>
</feature>
<feature type="compositionally biased region" description="Low complexity" evidence="1">
    <location>
        <begin position="143"/>
        <end position="177"/>
    </location>
</feature>
<evidence type="ECO:0000256" key="1">
    <source>
        <dbReference type="SAM" id="MobiDB-lite"/>
    </source>
</evidence>
<protein>
    <recommendedName>
        <fullName evidence="5">C2H2-type domain-containing protein</fullName>
    </recommendedName>
</protein>
<feature type="compositionally biased region" description="Basic residues" evidence="1">
    <location>
        <begin position="278"/>
        <end position="289"/>
    </location>
</feature>
<dbReference type="OrthoDB" id="3269380at2759"/>
<keyword evidence="2" id="KW-0472">Membrane</keyword>
<keyword evidence="2" id="KW-1133">Transmembrane helix</keyword>
<proteinExistence type="predicted"/>
<accession>A0A4S8LEB9</accession>
<evidence type="ECO:0000256" key="2">
    <source>
        <dbReference type="SAM" id="Phobius"/>
    </source>
</evidence>